<evidence type="ECO:0008006" key="4">
    <source>
        <dbReference type="Google" id="ProtNLM"/>
    </source>
</evidence>
<comment type="caution">
    <text evidence="2">The sequence shown here is derived from an EMBL/GenBank/DDBJ whole genome shotgun (WGS) entry which is preliminary data.</text>
</comment>
<sequence>AAATAATAGTAAAQSETEQQDLVPNFDSEYTPQPRLTGAQFRVTEHDVADMGELDYVDNDGNIKSFTEEFGAVLAEPPEADDETHNPVGFHPSEIDTSEYTAFPRDVTRTNADGEEEPVSALDAQEWTTDASSTAGSITVGDAEDALTVSTSSQTSGDVASATFSNFTIDSGEQRKMLQLVLDVNTLEASAVVNVKAVDAGGASVVTTIDSAADSAAESTIATTQGQGIVYQVELGKLSGGTNLDTLEEIVIEISEANADLTIHGLNLELDTEWTFGEREVYDSAEETVVTETLVEPTGMSWITSLSTLTEQFSDATIRNLEYKTQVRADESPASNWDAAIEPVERGTYSHRFKMAGGLEVPGGLYDVDVVKAGTLVGEVRHPESAYQTVEYAHDLSSLPTLDNLDEVSWTDVTNHFQDAEMEAEVTISQNASAGDQIGIHAVVTEDEGIVTEMAVSSGSGGGGAAPMSNNSGGFMSDPIGWIVAALTGVVGTLGIWKARGSGQGQ</sequence>
<feature type="region of interest" description="Disordered" evidence="1">
    <location>
        <begin position="1"/>
        <end position="39"/>
    </location>
</feature>
<keyword evidence="3" id="KW-1185">Reference proteome</keyword>
<evidence type="ECO:0000313" key="2">
    <source>
        <dbReference type="EMBL" id="MFD1527055.1"/>
    </source>
</evidence>
<evidence type="ECO:0000256" key="1">
    <source>
        <dbReference type="SAM" id="MobiDB-lite"/>
    </source>
</evidence>
<evidence type="ECO:0000313" key="3">
    <source>
        <dbReference type="Proteomes" id="UP001597111"/>
    </source>
</evidence>
<gene>
    <name evidence="2" type="ORF">ACFR9S_12245</name>
</gene>
<proteinExistence type="predicted"/>
<dbReference type="Proteomes" id="UP001597111">
    <property type="component" value="Unassembled WGS sequence"/>
</dbReference>
<name>A0ABD6B8W6_9EURY</name>
<dbReference type="RefSeq" id="WP_379818781.1">
    <property type="nucleotide sequence ID" value="NZ_JBHUDH010000143.1"/>
</dbReference>
<dbReference type="AlphaFoldDB" id="A0ABD6B8W6"/>
<protein>
    <recommendedName>
        <fullName evidence="4">PGF-CTERM sorting domain-containing protein</fullName>
    </recommendedName>
</protein>
<feature type="non-terminal residue" evidence="2">
    <location>
        <position position="1"/>
    </location>
</feature>
<reference evidence="2 3" key="1">
    <citation type="journal article" date="2019" name="Int. J. Syst. Evol. Microbiol.">
        <title>The Global Catalogue of Microorganisms (GCM) 10K type strain sequencing project: providing services to taxonomists for standard genome sequencing and annotation.</title>
        <authorList>
            <consortium name="The Broad Institute Genomics Platform"/>
            <consortium name="The Broad Institute Genome Sequencing Center for Infectious Disease"/>
            <person name="Wu L."/>
            <person name="Ma J."/>
        </authorList>
    </citation>
    <scope>NUCLEOTIDE SEQUENCE [LARGE SCALE GENOMIC DNA]</scope>
    <source>
        <strain evidence="2 3">CGMCC 1.12285</strain>
    </source>
</reference>
<dbReference type="EMBL" id="JBHUDH010000143">
    <property type="protein sequence ID" value="MFD1527055.1"/>
    <property type="molecule type" value="Genomic_DNA"/>
</dbReference>
<feature type="compositionally biased region" description="Low complexity" evidence="1">
    <location>
        <begin position="1"/>
        <end position="13"/>
    </location>
</feature>
<accession>A0ABD6B8W6</accession>
<organism evidence="2 3">
    <name type="scientific">Halolamina salina</name>
    <dbReference type="NCBI Taxonomy" id="1220023"/>
    <lineage>
        <taxon>Archaea</taxon>
        <taxon>Methanobacteriati</taxon>
        <taxon>Methanobacteriota</taxon>
        <taxon>Stenosarchaea group</taxon>
        <taxon>Halobacteria</taxon>
        <taxon>Halobacteriales</taxon>
        <taxon>Haloferacaceae</taxon>
    </lineage>
</organism>